<keyword evidence="1" id="KW-1133">Transmembrane helix</keyword>
<dbReference type="RefSeq" id="WP_356959885.1">
    <property type="nucleotide sequence ID" value="NZ_JBEYBD010000037.1"/>
</dbReference>
<comment type="caution">
    <text evidence="2">The sequence shown here is derived from an EMBL/GenBank/DDBJ whole genome shotgun (WGS) entry which is preliminary data.</text>
</comment>
<keyword evidence="3" id="KW-1185">Reference proteome</keyword>
<name>A0ABV2X0X7_9NOCA</name>
<protein>
    <submittedName>
        <fullName evidence="2">Uncharacterized protein</fullName>
    </submittedName>
</protein>
<reference evidence="2 3" key="1">
    <citation type="submission" date="2024-06" db="EMBL/GenBank/DDBJ databases">
        <title>The Natural Products Discovery Center: Release of the First 8490 Sequenced Strains for Exploring Actinobacteria Biosynthetic Diversity.</title>
        <authorList>
            <person name="Kalkreuter E."/>
            <person name="Kautsar S.A."/>
            <person name="Yang D."/>
            <person name="Bader C.D."/>
            <person name="Teijaro C.N."/>
            <person name="Fluegel L."/>
            <person name="Davis C.M."/>
            <person name="Simpson J.R."/>
            <person name="Lauterbach L."/>
            <person name="Steele A.D."/>
            <person name="Gui C."/>
            <person name="Meng S."/>
            <person name="Li G."/>
            <person name="Viehrig K."/>
            <person name="Ye F."/>
            <person name="Su P."/>
            <person name="Kiefer A.F."/>
            <person name="Nichols A."/>
            <person name="Cepeda A.J."/>
            <person name="Yan W."/>
            <person name="Fan B."/>
            <person name="Jiang Y."/>
            <person name="Adhikari A."/>
            <person name="Zheng C.-J."/>
            <person name="Schuster L."/>
            <person name="Cowan T.M."/>
            <person name="Smanski M.J."/>
            <person name="Chevrette M.G."/>
            <person name="De Carvalho L.P.S."/>
            <person name="Shen B."/>
        </authorList>
    </citation>
    <scope>NUCLEOTIDE SEQUENCE [LARGE SCALE GENOMIC DNA]</scope>
    <source>
        <strain evidence="2 3">NPDC019708</strain>
    </source>
</reference>
<proteinExistence type="predicted"/>
<organism evidence="2 3">
    <name type="scientific">Nocardia rhamnosiphila</name>
    <dbReference type="NCBI Taxonomy" id="426716"/>
    <lineage>
        <taxon>Bacteria</taxon>
        <taxon>Bacillati</taxon>
        <taxon>Actinomycetota</taxon>
        <taxon>Actinomycetes</taxon>
        <taxon>Mycobacteriales</taxon>
        <taxon>Nocardiaceae</taxon>
        <taxon>Nocardia</taxon>
    </lineage>
</organism>
<dbReference type="EMBL" id="JBEYBF010000045">
    <property type="protein sequence ID" value="MEU1956805.1"/>
    <property type="molecule type" value="Genomic_DNA"/>
</dbReference>
<evidence type="ECO:0000256" key="1">
    <source>
        <dbReference type="SAM" id="Phobius"/>
    </source>
</evidence>
<gene>
    <name evidence="2" type="ORF">ABZ510_33760</name>
</gene>
<evidence type="ECO:0000313" key="3">
    <source>
        <dbReference type="Proteomes" id="UP001550628"/>
    </source>
</evidence>
<evidence type="ECO:0000313" key="2">
    <source>
        <dbReference type="EMBL" id="MEU1956805.1"/>
    </source>
</evidence>
<keyword evidence="1" id="KW-0812">Transmembrane</keyword>
<keyword evidence="1" id="KW-0472">Membrane</keyword>
<accession>A0ABV2X0X7</accession>
<sequence>MDLTQSGRADWGFPCRNPLCREARHSHPSCPHELLHQAFSPPYPPSVTTLRAARQLRQLEEEGRLPRVEPLPLWWIWLIPPALVVLFLLMLF</sequence>
<feature type="transmembrane region" description="Helical" evidence="1">
    <location>
        <begin position="74"/>
        <end position="91"/>
    </location>
</feature>
<dbReference type="Proteomes" id="UP001550628">
    <property type="component" value="Unassembled WGS sequence"/>
</dbReference>